<protein>
    <submittedName>
        <fullName evidence="2">Hsp33 family molecular chaperone HslO</fullName>
    </submittedName>
</protein>
<gene>
    <name evidence="2" type="ORF">KOF26_02605</name>
</gene>
<evidence type="ECO:0000313" key="3">
    <source>
        <dbReference type="Proteomes" id="UP000776276"/>
    </source>
</evidence>
<organism evidence="2 3">
    <name type="scientific">Sphingomonas quercus</name>
    <dbReference type="NCBI Taxonomy" id="2842451"/>
    <lineage>
        <taxon>Bacteria</taxon>
        <taxon>Pseudomonadati</taxon>
        <taxon>Pseudomonadota</taxon>
        <taxon>Alphaproteobacteria</taxon>
        <taxon>Sphingomonadales</taxon>
        <taxon>Sphingomonadaceae</taxon>
        <taxon>Sphingomonas</taxon>
    </lineage>
</organism>
<dbReference type="EMBL" id="JAHKRT010000001">
    <property type="protein sequence ID" value="MBU3076744.1"/>
    <property type="molecule type" value="Genomic_DNA"/>
</dbReference>
<sequence length="348" mass="37231">MGGGDVGDDRESVARGGTAARGGDGARFRPISIGKLRESRPLATSFPPAGAEPTRHSDIALGFTLPAAHARGRIVRLGAALDVILANHAYPPVIAQVLGEALVLTALLGSTLKDEGGQLTVQAQAEGGVIDLLVCDYRGGEMRGYLRHDAERLSTVADAPSLGELFGNGYLAITFDQAATGERYQGIVPLEGASLAEAAESYFDQSDQLPSLVRIAVEDRGAEGHVAGGLLLQYLPEGEEGRERLHVRGQHEEWTHVETLGATVTPSELTDEALAPEALIWRLFHDEPEVRVLPPAALRRGCRCSAEHVRDVIGRFPVEERAEMADEDGMIRVDCHFCARVFPIPLAA</sequence>
<name>A0ABS6BF01_9SPHN</name>
<proteinExistence type="predicted"/>
<dbReference type="Proteomes" id="UP000776276">
    <property type="component" value="Unassembled WGS sequence"/>
</dbReference>
<dbReference type="PANTHER" id="PTHR30111:SF1">
    <property type="entry name" value="33 KDA CHAPERONIN"/>
    <property type="match status" value="1"/>
</dbReference>
<accession>A0ABS6BF01</accession>
<comment type="caution">
    <text evidence="2">The sequence shown here is derived from an EMBL/GenBank/DDBJ whole genome shotgun (WGS) entry which is preliminary data.</text>
</comment>
<dbReference type="CDD" id="cd00498">
    <property type="entry name" value="Hsp33"/>
    <property type="match status" value="1"/>
</dbReference>
<evidence type="ECO:0000256" key="1">
    <source>
        <dbReference type="SAM" id="MobiDB-lite"/>
    </source>
</evidence>
<keyword evidence="3" id="KW-1185">Reference proteome</keyword>
<dbReference type="PANTHER" id="PTHR30111">
    <property type="entry name" value="33 KDA CHAPERONIN"/>
    <property type="match status" value="1"/>
</dbReference>
<dbReference type="PIRSF" id="PIRSF005261">
    <property type="entry name" value="Heat_shock_Hsp33"/>
    <property type="match status" value="1"/>
</dbReference>
<dbReference type="Pfam" id="PF01430">
    <property type="entry name" value="HSP33"/>
    <property type="match status" value="1"/>
</dbReference>
<reference evidence="2 3" key="1">
    <citation type="submission" date="2021-06" db="EMBL/GenBank/DDBJ databases">
        <title>Sphingomonas sp. XMGL2, whole genome shotgun sequencing project.</title>
        <authorList>
            <person name="Zhao G."/>
            <person name="Shen L."/>
        </authorList>
    </citation>
    <scope>NUCLEOTIDE SEQUENCE [LARGE SCALE GENOMIC DNA]</scope>
    <source>
        <strain evidence="2 3">XMGL2</strain>
    </source>
</reference>
<dbReference type="InterPro" id="IPR000397">
    <property type="entry name" value="Heat_shock_Hsp33"/>
</dbReference>
<feature type="region of interest" description="Disordered" evidence="1">
    <location>
        <begin position="1"/>
        <end position="30"/>
    </location>
</feature>
<evidence type="ECO:0000313" key="2">
    <source>
        <dbReference type="EMBL" id="MBU3076744.1"/>
    </source>
</evidence>